<protein>
    <submittedName>
        <fullName evidence="6">Major facilitator superfamily domain-containing protein</fullName>
    </submittedName>
</protein>
<comment type="caution">
    <text evidence="6">The sequence shown here is derived from an EMBL/GenBank/DDBJ whole genome shotgun (WGS) entry which is preliminary data.</text>
</comment>
<keyword evidence="3 5" id="KW-1133">Transmembrane helix</keyword>
<evidence type="ECO:0000256" key="3">
    <source>
        <dbReference type="ARBA" id="ARBA00022989"/>
    </source>
</evidence>
<proteinExistence type="predicted"/>
<dbReference type="GeneID" id="64626629"/>
<feature type="transmembrane region" description="Helical" evidence="5">
    <location>
        <begin position="240"/>
        <end position="258"/>
    </location>
</feature>
<dbReference type="InterPro" id="IPR011701">
    <property type="entry name" value="MFS"/>
</dbReference>
<dbReference type="Gene3D" id="1.20.1250.20">
    <property type="entry name" value="MFS general substrate transporter like domains"/>
    <property type="match status" value="1"/>
</dbReference>
<feature type="transmembrane region" description="Helical" evidence="5">
    <location>
        <begin position="264"/>
        <end position="288"/>
    </location>
</feature>
<dbReference type="AlphaFoldDB" id="A0A9P7JGM3"/>
<feature type="transmembrane region" description="Helical" evidence="5">
    <location>
        <begin position="87"/>
        <end position="108"/>
    </location>
</feature>
<keyword evidence="7" id="KW-1185">Reference proteome</keyword>
<feature type="transmembrane region" description="Helical" evidence="5">
    <location>
        <begin position="129"/>
        <end position="151"/>
    </location>
</feature>
<sequence length="444" mass="48125">MCPSEESPLLEGDRVHTPDDLDSVYNRFSKAQKNVVVFVVSFAGLLPMFVTGTLVPSIPQIAHDLNSTGATVRRAPPNVLVGYAYPMYGKLWCCSINISQVVAVLEVFSGIRMRWRSVWSSNEVQPMGIFFGACLLGVALSPITGGTAAHYWSWRSLQWSLGLWGFIEMVFIYLFLPETSHSHSGGISEPTTPSNFVWINPFSSIWLLRSPNIMAVTLANASAMVTEYGMLRTWTSSSSLTKALVLLIPIAYTIGARYHISNEALIGACFLPSGLGNFIASPIAGRLSDAMIEKWKARRKGIWVPEDRLRAVLVGGPLVPLSVCLSGLITTYIAGPLGLVLNLLCFFMNGIGVDFVLTPIGSYNVDVLQSRSAEVIAAVTAFRAIILAPVTAAVLPSIEILGLVATNSIATMIAILGYGLIVLTIRYGDRMRAWVDVGYTVVDA</sequence>
<dbReference type="PANTHER" id="PTHR23502:SF64">
    <property type="entry name" value="TRANSPORTER, PUTATIVE (AFU_ORTHOLOGUE AFUA_3G11760)-RELATED"/>
    <property type="match status" value="1"/>
</dbReference>
<evidence type="ECO:0000256" key="5">
    <source>
        <dbReference type="SAM" id="Phobius"/>
    </source>
</evidence>
<organism evidence="6 7">
    <name type="scientific">Suillus subaureus</name>
    <dbReference type="NCBI Taxonomy" id="48587"/>
    <lineage>
        <taxon>Eukaryota</taxon>
        <taxon>Fungi</taxon>
        <taxon>Dikarya</taxon>
        <taxon>Basidiomycota</taxon>
        <taxon>Agaricomycotina</taxon>
        <taxon>Agaricomycetes</taxon>
        <taxon>Agaricomycetidae</taxon>
        <taxon>Boletales</taxon>
        <taxon>Suillineae</taxon>
        <taxon>Suillaceae</taxon>
        <taxon>Suillus</taxon>
    </lineage>
</organism>
<feature type="transmembrane region" description="Helical" evidence="5">
    <location>
        <begin position="339"/>
        <end position="363"/>
    </location>
</feature>
<dbReference type="GO" id="GO:0005886">
    <property type="term" value="C:plasma membrane"/>
    <property type="evidence" value="ECO:0007669"/>
    <property type="project" value="TreeGrafter"/>
</dbReference>
<evidence type="ECO:0000313" key="6">
    <source>
        <dbReference type="EMBL" id="KAG1821097.1"/>
    </source>
</evidence>
<evidence type="ECO:0000256" key="4">
    <source>
        <dbReference type="ARBA" id="ARBA00023136"/>
    </source>
</evidence>
<keyword evidence="2 5" id="KW-0812">Transmembrane</keyword>
<feature type="transmembrane region" description="Helical" evidence="5">
    <location>
        <begin position="400"/>
        <end position="423"/>
    </location>
</feature>
<dbReference type="SUPFAM" id="SSF103473">
    <property type="entry name" value="MFS general substrate transporter"/>
    <property type="match status" value="1"/>
</dbReference>
<gene>
    <name evidence="6" type="ORF">BJ212DRAFT_1297531</name>
</gene>
<dbReference type="EMBL" id="JABBWG010000007">
    <property type="protein sequence ID" value="KAG1821097.1"/>
    <property type="molecule type" value="Genomic_DNA"/>
</dbReference>
<dbReference type="PANTHER" id="PTHR23502">
    <property type="entry name" value="MAJOR FACILITATOR SUPERFAMILY"/>
    <property type="match status" value="1"/>
</dbReference>
<feature type="transmembrane region" description="Helical" evidence="5">
    <location>
        <begin position="157"/>
        <end position="176"/>
    </location>
</feature>
<reference evidence="6" key="1">
    <citation type="journal article" date="2020" name="New Phytol.">
        <title>Comparative genomics reveals dynamic genome evolution in host specialist ectomycorrhizal fungi.</title>
        <authorList>
            <person name="Lofgren L.A."/>
            <person name="Nguyen N.H."/>
            <person name="Vilgalys R."/>
            <person name="Ruytinx J."/>
            <person name="Liao H.L."/>
            <person name="Branco S."/>
            <person name="Kuo A."/>
            <person name="LaButti K."/>
            <person name="Lipzen A."/>
            <person name="Andreopoulos W."/>
            <person name="Pangilinan J."/>
            <person name="Riley R."/>
            <person name="Hundley H."/>
            <person name="Na H."/>
            <person name="Barry K."/>
            <person name="Grigoriev I.V."/>
            <person name="Stajich J.E."/>
            <person name="Kennedy P.G."/>
        </authorList>
    </citation>
    <scope>NUCLEOTIDE SEQUENCE</scope>
    <source>
        <strain evidence="6">MN1</strain>
    </source>
</reference>
<keyword evidence="4 5" id="KW-0472">Membrane</keyword>
<evidence type="ECO:0000256" key="2">
    <source>
        <dbReference type="ARBA" id="ARBA00022692"/>
    </source>
</evidence>
<feature type="transmembrane region" description="Helical" evidence="5">
    <location>
        <begin position="309"/>
        <end position="333"/>
    </location>
</feature>
<dbReference type="Proteomes" id="UP000807769">
    <property type="component" value="Unassembled WGS sequence"/>
</dbReference>
<dbReference type="GO" id="GO:0022857">
    <property type="term" value="F:transmembrane transporter activity"/>
    <property type="evidence" value="ECO:0007669"/>
    <property type="project" value="InterPro"/>
</dbReference>
<feature type="transmembrane region" description="Helical" evidence="5">
    <location>
        <begin position="375"/>
        <end position="394"/>
    </location>
</feature>
<comment type="subcellular location">
    <subcellularLocation>
        <location evidence="1">Membrane</location>
        <topology evidence="1">Multi-pass membrane protein</topology>
    </subcellularLocation>
</comment>
<evidence type="ECO:0000313" key="7">
    <source>
        <dbReference type="Proteomes" id="UP000807769"/>
    </source>
</evidence>
<accession>A0A9P7JGM3</accession>
<name>A0A9P7JGM3_9AGAM</name>
<dbReference type="OrthoDB" id="3066029at2759"/>
<dbReference type="InterPro" id="IPR036259">
    <property type="entry name" value="MFS_trans_sf"/>
</dbReference>
<dbReference type="RefSeq" id="XP_041196164.1">
    <property type="nucleotide sequence ID" value="XM_041332612.1"/>
</dbReference>
<feature type="transmembrane region" description="Helical" evidence="5">
    <location>
        <begin position="35"/>
        <end position="55"/>
    </location>
</feature>
<evidence type="ECO:0000256" key="1">
    <source>
        <dbReference type="ARBA" id="ARBA00004141"/>
    </source>
</evidence>
<dbReference type="Pfam" id="PF07690">
    <property type="entry name" value="MFS_1"/>
    <property type="match status" value="1"/>
</dbReference>